<dbReference type="RefSeq" id="WP_140453267.1">
    <property type="nucleotide sequence ID" value="NZ_VFRP01000004.1"/>
</dbReference>
<keyword evidence="3" id="KW-1185">Reference proteome</keyword>
<dbReference type="OrthoDB" id="164654at2"/>
<dbReference type="Proteomes" id="UP000319255">
    <property type="component" value="Unassembled WGS sequence"/>
</dbReference>
<dbReference type="SUPFAM" id="SSF52266">
    <property type="entry name" value="SGNH hydrolase"/>
    <property type="match status" value="1"/>
</dbReference>
<name>A0A501WUM7_9RHOB</name>
<evidence type="ECO:0000313" key="3">
    <source>
        <dbReference type="Proteomes" id="UP000319255"/>
    </source>
</evidence>
<dbReference type="PANTHER" id="PTHR30383:SF29">
    <property type="entry name" value="SGNH HYDROLASE-TYPE ESTERASE DOMAIN-CONTAINING PROTEIN"/>
    <property type="match status" value="1"/>
</dbReference>
<accession>A0A501WUM7</accession>
<dbReference type="InterPro" id="IPR051532">
    <property type="entry name" value="Ester_Hydrolysis_Enzymes"/>
</dbReference>
<dbReference type="Pfam" id="PF13472">
    <property type="entry name" value="Lipase_GDSL_2"/>
    <property type="match status" value="1"/>
</dbReference>
<organism evidence="2 3">
    <name type="scientific">Amaricoccus solimangrovi</name>
    <dbReference type="NCBI Taxonomy" id="2589815"/>
    <lineage>
        <taxon>Bacteria</taxon>
        <taxon>Pseudomonadati</taxon>
        <taxon>Pseudomonadota</taxon>
        <taxon>Alphaproteobacteria</taxon>
        <taxon>Rhodobacterales</taxon>
        <taxon>Paracoccaceae</taxon>
        <taxon>Amaricoccus</taxon>
    </lineage>
</organism>
<dbReference type="InterPro" id="IPR036514">
    <property type="entry name" value="SGNH_hydro_sf"/>
</dbReference>
<feature type="domain" description="SGNH hydrolase-type esterase" evidence="1">
    <location>
        <begin position="8"/>
        <end position="200"/>
    </location>
</feature>
<dbReference type="GO" id="GO:0016788">
    <property type="term" value="F:hydrolase activity, acting on ester bonds"/>
    <property type="evidence" value="ECO:0007669"/>
    <property type="project" value="UniProtKB-ARBA"/>
</dbReference>
<evidence type="ECO:0000313" key="2">
    <source>
        <dbReference type="EMBL" id="TPE52025.1"/>
    </source>
</evidence>
<reference evidence="2 3" key="1">
    <citation type="submission" date="2019-06" db="EMBL/GenBank/DDBJ databases">
        <title>A novel bacterium of genus Amaricoccus, isolated from marine sediment.</title>
        <authorList>
            <person name="Huang H."/>
            <person name="Mo K."/>
            <person name="Hu Y."/>
        </authorList>
    </citation>
    <scope>NUCLEOTIDE SEQUENCE [LARGE SCALE GENOMIC DNA]</scope>
    <source>
        <strain evidence="2 3">HB172011</strain>
    </source>
</reference>
<dbReference type="Gene3D" id="3.40.50.1110">
    <property type="entry name" value="SGNH hydrolase"/>
    <property type="match status" value="1"/>
</dbReference>
<dbReference type="InterPro" id="IPR013830">
    <property type="entry name" value="SGNH_hydro"/>
</dbReference>
<dbReference type="PANTHER" id="PTHR30383">
    <property type="entry name" value="THIOESTERASE 1/PROTEASE 1/LYSOPHOSPHOLIPASE L1"/>
    <property type="match status" value="1"/>
</dbReference>
<evidence type="ECO:0000259" key="1">
    <source>
        <dbReference type="Pfam" id="PF13472"/>
    </source>
</evidence>
<dbReference type="AlphaFoldDB" id="A0A501WUM7"/>
<sequence>MKTRTVMCYGDSNTHGTMPMASLQDMGRFGPETRWPGVLAAALGDRWRVVEEGLPGRTTVFPDPIGGAHRDGLAVLPALLESHRPLDLVAIMLGTNDMKQRFQMPVVEAADAVLALVAAVRTSTAGVDGGAPAVLLIAPPPVLEAGCLGEIFTGGAEKSKRLGAIYAEAAKRAGVAFLDAGEVIGSSPVDGVHFDAEAHARLGQAVAEAIAGLAD</sequence>
<protein>
    <submittedName>
        <fullName evidence="2">Hydrolase</fullName>
    </submittedName>
</protein>
<dbReference type="CDD" id="cd01839">
    <property type="entry name" value="SGNH_arylesterase_like"/>
    <property type="match status" value="1"/>
</dbReference>
<dbReference type="EMBL" id="VFRP01000004">
    <property type="protein sequence ID" value="TPE52025.1"/>
    <property type="molecule type" value="Genomic_DNA"/>
</dbReference>
<gene>
    <name evidence="2" type="ORF">FJM51_06230</name>
</gene>
<comment type="caution">
    <text evidence="2">The sequence shown here is derived from an EMBL/GenBank/DDBJ whole genome shotgun (WGS) entry which is preliminary data.</text>
</comment>
<proteinExistence type="predicted"/>
<keyword evidence="2" id="KW-0378">Hydrolase</keyword>